<dbReference type="PANTHER" id="PTHR15944:SF0">
    <property type="entry name" value="PRENYLCYSTEINE LYASE DOMAIN-CONTAINING PROTEIN"/>
    <property type="match status" value="1"/>
</dbReference>
<feature type="domain" description="Prenylcysteine lyase" evidence="9">
    <location>
        <begin position="139"/>
        <end position="467"/>
    </location>
</feature>
<dbReference type="InterPro" id="IPR010795">
    <property type="entry name" value="Prenylcys_lyase"/>
</dbReference>
<evidence type="ECO:0000256" key="1">
    <source>
        <dbReference type="ARBA" id="ARBA00001974"/>
    </source>
</evidence>
<keyword evidence="11" id="KW-1185">Reference proteome</keyword>
<dbReference type="STRING" id="796925.A0A137PG25"/>
<dbReference type="SUPFAM" id="SSF51905">
    <property type="entry name" value="FAD/NAD(P)-binding domain"/>
    <property type="match status" value="1"/>
</dbReference>
<dbReference type="InterPro" id="IPR036188">
    <property type="entry name" value="FAD/NAD-bd_sf"/>
</dbReference>
<dbReference type="GO" id="GO:0030327">
    <property type="term" value="P:prenylated protein catabolic process"/>
    <property type="evidence" value="ECO:0007669"/>
    <property type="project" value="TreeGrafter"/>
</dbReference>
<evidence type="ECO:0000256" key="7">
    <source>
        <dbReference type="ARBA" id="ARBA00023180"/>
    </source>
</evidence>
<keyword evidence="5" id="KW-0274">FAD</keyword>
<evidence type="ECO:0000256" key="3">
    <source>
        <dbReference type="ARBA" id="ARBA00022630"/>
    </source>
</evidence>
<dbReference type="OrthoDB" id="437369at2759"/>
<comment type="similarity">
    <text evidence="2">Belongs to the prenylcysteine oxidase family.</text>
</comment>
<evidence type="ECO:0000313" key="10">
    <source>
        <dbReference type="EMBL" id="KXN73891.1"/>
    </source>
</evidence>
<evidence type="ECO:0000259" key="9">
    <source>
        <dbReference type="Pfam" id="PF07156"/>
    </source>
</evidence>
<dbReference type="PANTHER" id="PTHR15944">
    <property type="entry name" value="FARNESYLCYSTEINE LYASE"/>
    <property type="match status" value="1"/>
</dbReference>
<reference evidence="10 11" key="1">
    <citation type="journal article" date="2015" name="Genome Biol. Evol.">
        <title>Phylogenomic analyses indicate that early fungi evolved digesting cell walls of algal ancestors of land plants.</title>
        <authorList>
            <person name="Chang Y."/>
            <person name="Wang S."/>
            <person name="Sekimoto S."/>
            <person name="Aerts A.L."/>
            <person name="Choi C."/>
            <person name="Clum A."/>
            <person name="LaButti K.M."/>
            <person name="Lindquist E.A."/>
            <person name="Yee Ngan C."/>
            <person name="Ohm R.A."/>
            <person name="Salamov A.A."/>
            <person name="Grigoriev I.V."/>
            <person name="Spatafora J.W."/>
            <person name="Berbee M.L."/>
        </authorList>
    </citation>
    <scope>NUCLEOTIDE SEQUENCE [LARGE SCALE GENOMIC DNA]</scope>
    <source>
        <strain evidence="10 11">NRRL 28638</strain>
    </source>
</reference>
<evidence type="ECO:0000256" key="5">
    <source>
        <dbReference type="ARBA" id="ARBA00022827"/>
    </source>
</evidence>
<keyword evidence="7" id="KW-0325">Glycoprotein</keyword>
<feature type="chain" id="PRO_5007294760" description="Prenylcysteine lyase domain-containing protein" evidence="8">
    <location>
        <begin position="20"/>
        <end position="470"/>
    </location>
</feature>
<evidence type="ECO:0000256" key="8">
    <source>
        <dbReference type="SAM" id="SignalP"/>
    </source>
</evidence>
<evidence type="ECO:0000313" key="11">
    <source>
        <dbReference type="Proteomes" id="UP000070444"/>
    </source>
</evidence>
<keyword evidence="6" id="KW-0560">Oxidoreductase</keyword>
<dbReference type="Pfam" id="PF07156">
    <property type="entry name" value="Prenylcys_lyase"/>
    <property type="match status" value="1"/>
</dbReference>
<evidence type="ECO:0000256" key="6">
    <source>
        <dbReference type="ARBA" id="ARBA00023002"/>
    </source>
</evidence>
<evidence type="ECO:0000256" key="4">
    <source>
        <dbReference type="ARBA" id="ARBA00022729"/>
    </source>
</evidence>
<dbReference type="Gene3D" id="3.50.50.60">
    <property type="entry name" value="FAD/NAD(P)-binding domain"/>
    <property type="match status" value="1"/>
</dbReference>
<dbReference type="EMBL" id="KQ964430">
    <property type="protein sequence ID" value="KXN73891.1"/>
    <property type="molecule type" value="Genomic_DNA"/>
</dbReference>
<proteinExistence type="inferred from homology"/>
<comment type="cofactor">
    <cofactor evidence="1">
        <name>FAD</name>
        <dbReference type="ChEBI" id="CHEBI:57692"/>
    </cofactor>
</comment>
<dbReference type="AlphaFoldDB" id="A0A137PG25"/>
<dbReference type="OMA" id="SIGIWDG"/>
<accession>A0A137PG25</accession>
<gene>
    <name evidence="10" type="ORF">CONCODRAFT_98917</name>
</gene>
<dbReference type="Proteomes" id="UP000070444">
    <property type="component" value="Unassembled WGS sequence"/>
</dbReference>
<dbReference type="GO" id="GO:0030328">
    <property type="term" value="P:prenylcysteine catabolic process"/>
    <property type="evidence" value="ECO:0007669"/>
    <property type="project" value="InterPro"/>
</dbReference>
<dbReference type="InterPro" id="IPR017046">
    <property type="entry name" value="Prenylcysteine_Oxase1"/>
</dbReference>
<feature type="signal peptide" evidence="8">
    <location>
        <begin position="1"/>
        <end position="19"/>
    </location>
</feature>
<dbReference type="GO" id="GO:0001735">
    <property type="term" value="F:prenylcysteine oxidase activity"/>
    <property type="evidence" value="ECO:0007669"/>
    <property type="project" value="InterPro"/>
</dbReference>
<keyword evidence="3" id="KW-0285">Flavoprotein</keyword>
<keyword evidence="4 8" id="KW-0732">Signal</keyword>
<name>A0A137PG25_CONC2</name>
<organism evidence="10 11">
    <name type="scientific">Conidiobolus coronatus (strain ATCC 28846 / CBS 209.66 / NRRL 28638)</name>
    <name type="common">Delacroixia coronata</name>
    <dbReference type="NCBI Taxonomy" id="796925"/>
    <lineage>
        <taxon>Eukaryota</taxon>
        <taxon>Fungi</taxon>
        <taxon>Fungi incertae sedis</taxon>
        <taxon>Zoopagomycota</taxon>
        <taxon>Entomophthoromycotina</taxon>
        <taxon>Entomophthoromycetes</taxon>
        <taxon>Entomophthorales</taxon>
        <taxon>Ancylistaceae</taxon>
        <taxon>Conidiobolus</taxon>
    </lineage>
</organism>
<evidence type="ECO:0000256" key="2">
    <source>
        <dbReference type="ARBA" id="ARBA00009967"/>
    </source>
</evidence>
<dbReference type="Pfam" id="PF13450">
    <property type="entry name" value="NAD_binding_8"/>
    <property type="match status" value="1"/>
</dbReference>
<protein>
    <recommendedName>
        <fullName evidence="9">Prenylcysteine lyase domain-containing protein</fullName>
    </recommendedName>
</protein>
<sequence>MHLNSLVSSIAFFISVASSNKQTFFEFGKGYQFQGKNIAIIGGGAGGSSAAYYLSELEDKLKYKLNVDLYEASDRIGGRAESIVVNGENIELGGTCFVDVNYNIQEACEKFGIEKINLSGSDGTIGLFDGEKFVITFDNSYWSSIKFYYRYGYSAYRTQNAANKLRDQFLKLYQKDTPGFASIEELFNYVNLLNYTTWENRDFLLNEVGTSEIFVDEFYQAVTRNIYSISNKLHTLAGSAAFVAMGTREGIKDGNYKLFEAFVKHSKATPYLYSKVTDIREEYDDDSNIKYRLHTNGSPLDNLYDIVIIATPLHLSGIHLPENALQDFRVEYRDVYVGVITNASLNPTYFGVKTVKEIPETILGYSTSNPLAVITQSDGVIFLHSLEPITDRLLSKVLIKIPSRENIYRKYWKAYPIMNPIQKFPPIVLHKNIYYVNAMEPALATMETETVSSKNIVKLIENSLLQELTK</sequence>